<keyword evidence="3" id="KW-1185">Reference proteome</keyword>
<dbReference type="InterPro" id="IPR036249">
    <property type="entry name" value="Thioredoxin-like_sf"/>
</dbReference>
<evidence type="ECO:0000313" key="3">
    <source>
        <dbReference type="Proteomes" id="UP000646911"/>
    </source>
</evidence>
<evidence type="ECO:0000259" key="1">
    <source>
        <dbReference type="PROSITE" id="PS50405"/>
    </source>
</evidence>
<dbReference type="Gene3D" id="3.40.30.10">
    <property type="entry name" value="Glutaredoxin"/>
    <property type="match status" value="1"/>
</dbReference>
<dbReference type="InterPro" id="IPR004045">
    <property type="entry name" value="Glutathione_S-Trfase_N"/>
</dbReference>
<dbReference type="InterPro" id="IPR036282">
    <property type="entry name" value="Glutathione-S-Trfase_C_sf"/>
</dbReference>
<proteinExistence type="predicted"/>
<dbReference type="RefSeq" id="WP_186952772.1">
    <property type="nucleotide sequence ID" value="NZ_JACOFX010000002.1"/>
</dbReference>
<dbReference type="PROSITE" id="PS50405">
    <property type="entry name" value="GST_CTER"/>
    <property type="match status" value="1"/>
</dbReference>
<dbReference type="PANTHER" id="PTHR12289:SF67">
    <property type="match status" value="1"/>
</dbReference>
<name>A0ABR6Z6D7_9BURK</name>
<dbReference type="PANTHER" id="PTHR12289">
    <property type="entry name" value="METAXIN RELATED"/>
    <property type="match status" value="1"/>
</dbReference>
<dbReference type="Pfam" id="PF13410">
    <property type="entry name" value="GST_C_2"/>
    <property type="match status" value="1"/>
</dbReference>
<organism evidence="2 3">
    <name type="scientific">Undibacterium umbellatum</name>
    <dbReference type="NCBI Taxonomy" id="2762300"/>
    <lineage>
        <taxon>Bacteria</taxon>
        <taxon>Pseudomonadati</taxon>
        <taxon>Pseudomonadota</taxon>
        <taxon>Betaproteobacteria</taxon>
        <taxon>Burkholderiales</taxon>
        <taxon>Oxalobacteraceae</taxon>
        <taxon>Undibacterium</taxon>
    </lineage>
</organism>
<protein>
    <submittedName>
        <fullName evidence="2">Glutathione S-transferase family protein</fullName>
    </submittedName>
</protein>
<sequence length="382" mass="43492">MTSKPYQLHGWHLSYFTGKVMCYLNYKKIPYVYHQVNFWTLTRTGKRKTGEVVMPLLVTPDEAWLQDSSVMIDYLEALFPQAPVIPHGPVQKFASYLMEAWGDEWWVPIAMHTRWNYPENYALFEREAGNALLPHFPRLLKKRAVAFVANKLRGMLHAVGVRPEQHKMMNEWTINMLDLLEQHFSRHAYLFGDAPTIGDFGLVGTMYGHLGRDPWPARVLVAPRPHLRAWIDRMSTGKIASGSLLAEDKFAPTLVPIFKAICAEFIPMVAAINEQLKAVQAKIPAGKTLPRRLDEICMPMGNQQFSRVALPYTLWMVQRCLDVLAEMNATDQMKVRLWLQSVGGADLLTLEIPRLRRIGLRVALESGLVQNSTILKTAQGQA</sequence>
<evidence type="ECO:0000313" key="2">
    <source>
        <dbReference type="EMBL" id="MBC3907342.1"/>
    </source>
</evidence>
<comment type="caution">
    <text evidence="2">The sequence shown here is derived from an EMBL/GenBank/DDBJ whole genome shotgun (WGS) entry which is preliminary data.</text>
</comment>
<accession>A0ABR6Z6D7</accession>
<dbReference type="EMBL" id="JACOFX010000002">
    <property type="protein sequence ID" value="MBC3907342.1"/>
    <property type="molecule type" value="Genomic_DNA"/>
</dbReference>
<dbReference type="SUPFAM" id="SSF52833">
    <property type="entry name" value="Thioredoxin-like"/>
    <property type="match status" value="1"/>
</dbReference>
<dbReference type="InterPro" id="IPR010987">
    <property type="entry name" value="Glutathione-S-Trfase_C-like"/>
</dbReference>
<dbReference type="Pfam" id="PF13417">
    <property type="entry name" value="GST_N_3"/>
    <property type="match status" value="1"/>
</dbReference>
<dbReference type="Gene3D" id="1.20.1050.10">
    <property type="match status" value="1"/>
</dbReference>
<dbReference type="InterPro" id="IPR050931">
    <property type="entry name" value="Mito_Protein_Transport_Metaxin"/>
</dbReference>
<dbReference type="Proteomes" id="UP000646911">
    <property type="component" value="Unassembled WGS sequence"/>
</dbReference>
<dbReference type="CDD" id="cd00570">
    <property type="entry name" value="GST_N_family"/>
    <property type="match status" value="1"/>
</dbReference>
<reference evidence="2 3" key="1">
    <citation type="submission" date="2020-08" db="EMBL/GenBank/DDBJ databases">
        <title>Novel species isolated from subtropical streams in China.</title>
        <authorList>
            <person name="Lu H."/>
        </authorList>
    </citation>
    <scope>NUCLEOTIDE SEQUENCE [LARGE SCALE GENOMIC DNA]</scope>
    <source>
        <strain evidence="2 3">NL8W</strain>
    </source>
</reference>
<gene>
    <name evidence="2" type="ORF">H8L47_07185</name>
</gene>
<feature type="domain" description="GST C-terminal" evidence="1">
    <location>
        <begin position="134"/>
        <end position="255"/>
    </location>
</feature>
<dbReference type="SUPFAM" id="SSF47616">
    <property type="entry name" value="GST C-terminal domain-like"/>
    <property type="match status" value="1"/>
</dbReference>